<accession>A0ABR1FA09</accession>
<sequence>MSTISQPFTVYSLPAISGLNKTTSFHVSAPKSTTVDLSISAAGISRFTLRPAPRLVSSVAISPLAEILCPVIVLDKASKNAATEGVTIYAAIRERKRTVFLRRIEENGVVCELELGTLAVSALKLVNDNVIIVVFVNGQISAYQFTETEISAGNDADDDMKLDGNDEENEEKEGEEKEEESPAEIKREFKHLWTTKPYDSKDNEVLFFDFSSSSEADISLLLVCRSSPDTVDVRKFSVSVSDSVQSDQWNLVLRKQSNELIQYHESGVLFFLSGGSLEIITIPALSHTSVDLVSFLTPKSGKKKNSVLTDHLSFLPSGKTSILLSTGTSLMLINWQYKTILASLDLSSADTGDSAGFKLLKRVGKRTAIGVSKSGLVQAVSFVVGSGKLLECITGSVKAVPKAGAEKPVLADILFNRETSSKKYKDLAQEAFSMSSAEFQKVAPQIKTLRSNGDVSGFDNRVFLYLSNQERWYDLNKTPPNVKETSVLASLPYYDPTTSLQVDASLIELITQSIFTLDESAKGVKLYTSFVPRLTLGFILSHPLLPIEKLPGLLPALSEYDAKLLLTALHLTTMLPVSELVAVLFAFLEKKSEIDDELRTEVIEQTIVRIEQDFSYQATVKTISSEYNSSEIQSALEDLLDLITSLSSSSLSDSDDEGYEFDAWQIISCFVDASGLFTLQEDLISRISSLVGTQIEDLQGRIEVLEIVDSALELSQTKKAARKSKKFAGVPAIRAR</sequence>
<evidence type="ECO:0000259" key="2">
    <source>
        <dbReference type="Pfam" id="PF10395"/>
    </source>
</evidence>
<feature type="region of interest" description="Disordered" evidence="1">
    <location>
        <begin position="154"/>
        <end position="183"/>
    </location>
</feature>
<evidence type="ECO:0000313" key="5">
    <source>
        <dbReference type="Proteomes" id="UP001498771"/>
    </source>
</evidence>
<dbReference type="Proteomes" id="UP001498771">
    <property type="component" value="Unassembled WGS sequence"/>
</dbReference>
<gene>
    <name evidence="4" type="ORF">BZA70DRAFT_277678</name>
</gene>
<dbReference type="GeneID" id="90037989"/>
<feature type="domain" description="Utp8 C-terminal" evidence="3">
    <location>
        <begin position="424"/>
        <end position="726"/>
    </location>
</feature>
<comment type="caution">
    <text evidence="4">The sequence shown here is derived from an EMBL/GenBank/DDBJ whole genome shotgun (WGS) entry which is preliminary data.</text>
</comment>
<evidence type="ECO:0000313" key="4">
    <source>
        <dbReference type="EMBL" id="KAK7205993.1"/>
    </source>
</evidence>
<evidence type="ECO:0000256" key="1">
    <source>
        <dbReference type="SAM" id="MobiDB-lite"/>
    </source>
</evidence>
<name>A0ABR1FA09_9ASCO</name>
<feature type="domain" description="Utp8 beta-propeller" evidence="2">
    <location>
        <begin position="1"/>
        <end position="365"/>
    </location>
</feature>
<dbReference type="Pfam" id="PF22542">
    <property type="entry name" value="Utp8_C"/>
    <property type="match status" value="1"/>
</dbReference>
<keyword evidence="5" id="KW-1185">Reference proteome</keyword>
<dbReference type="Pfam" id="PF10395">
    <property type="entry name" value="Utp8_b_propeller"/>
    <property type="match status" value="1"/>
</dbReference>
<protein>
    <submittedName>
        <fullName evidence="4">Utp8 family-domain-containing protein</fullName>
    </submittedName>
</protein>
<reference evidence="4 5" key="1">
    <citation type="submission" date="2024-03" db="EMBL/GenBank/DDBJ databases">
        <title>Genome-scale model development and genomic sequencing of the oleaginous clade Lipomyces.</title>
        <authorList>
            <consortium name="Lawrence Berkeley National Laboratory"/>
            <person name="Czajka J.J."/>
            <person name="Han Y."/>
            <person name="Kim J."/>
            <person name="Mondo S.J."/>
            <person name="Hofstad B.A."/>
            <person name="Robles A."/>
            <person name="Haridas S."/>
            <person name="Riley R."/>
            <person name="LaButti K."/>
            <person name="Pangilinan J."/>
            <person name="Andreopoulos W."/>
            <person name="Lipzen A."/>
            <person name="Yan J."/>
            <person name="Wang M."/>
            <person name="Ng V."/>
            <person name="Grigoriev I.V."/>
            <person name="Spatafora J.W."/>
            <person name="Magnuson J.K."/>
            <person name="Baker S.E."/>
            <person name="Pomraning K.R."/>
        </authorList>
    </citation>
    <scope>NUCLEOTIDE SEQUENCE [LARGE SCALE GENOMIC DNA]</scope>
    <source>
        <strain evidence="4 5">Phaff 52-87</strain>
    </source>
</reference>
<dbReference type="InterPro" id="IPR053881">
    <property type="entry name" value="Utp8_C"/>
</dbReference>
<organism evidence="4 5">
    <name type="scientific">Myxozyma melibiosi</name>
    <dbReference type="NCBI Taxonomy" id="54550"/>
    <lineage>
        <taxon>Eukaryota</taxon>
        <taxon>Fungi</taxon>
        <taxon>Dikarya</taxon>
        <taxon>Ascomycota</taxon>
        <taxon>Saccharomycotina</taxon>
        <taxon>Lipomycetes</taxon>
        <taxon>Lipomycetales</taxon>
        <taxon>Lipomycetaceae</taxon>
        <taxon>Myxozyma</taxon>
    </lineage>
</organism>
<proteinExistence type="predicted"/>
<evidence type="ECO:0000259" key="3">
    <source>
        <dbReference type="Pfam" id="PF22542"/>
    </source>
</evidence>
<dbReference type="EMBL" id="JBBJBU010000004">
    <property type="protein sequence ID" value="KAK7205993.1"/>
    <property type="molecule type" value="Genomic_DNA"/>
</dbReference>
<dbReference type="RefSeq" id="XP_064769026.1">
    <property type="nucleotide sequence ID" value="XM_064912477.1"/>
</dbReference>
<dbReference type="InterPro" id="IPR018843">
    <property type="entry name" value="Utp8_b-prop"/>
</dbReference>
<feature type="compositionally biased region" description="Acidic residues" evidence="1">
    <location>
        <begin position="165"/>
        <end position="182"/>
    </location>
</feature>
<feature type="non-terminal residue" evidence="4">
    <location>
        <position position="736"/>
    </location>
</feature>